<sequence length="83" mass="9231">MIDGNRRSEGRPSTRDRASRTGLSRQDSRQATSRKKRQPSASHAELFGFDRSASPEPRAPCEVFAHECLSPCVDADESVELLE</sequence>
<evidence type="ECO:0000313" key="3">
    <source>
        <dbReference type="Proteomes" id="UP001642464"/>
    </source>
</evidence>
<proteinExistence type="predicted"/>
<protein>
    <submittedName>
        <fullName evidence="2">Uncharacterized protein</fullName>
    </submittedName>
</protein>
<comment type="caution">
    <text evidence="2">The sequence shown here is derived from an EMBL/GenBank/DDBJ whole genome shotgun (WGS) entry which is preliminary data.</text>
</comment>
<evidence type="ECO:0000256" key="1">
    <source>
        <dbReference type="SAM" id="MobiDB-lite"/>
    </source>
</evidence>
<dbReference type="EMBL" id="CAXAMM010022669">
    <property type="protein sequence ID" value="CAK9052395.1"/>
    <property type="molecule type" value="Genomic_DNA"/>
</dbReference>
<reference evidence="2 3" key="1">
    <citation type="submission" date="2024-02" db="EMBL/GenBank/DDBJ databases">
        <authorList>
            <person name="Chen Y."/>
            <person name="Shah S."/>
            <person name="Dougan E. K."/>
            <person name="Thang M."/>
            <person name="Chan C."/>
        </authorList>
    </citation>
    <scope>NUCLEOTIDE SEQUENCE [LARGE SCALE GENOMIC DNA]</scope>
</reference>
<feature type="region of interest" description="Disordered" evidence="1">
    <location>
        <begin position="1"/>
        <end position="56"/>
    </location>
</feature>
<accession>A0ABP0MLN1</accession>
<organism evidence="2 3">
    <name type="scientific">Durusdinium trenchii</name>
    <dbReference type="NCBI Taxonomy" id="1381693"/>
    <lineage>
        <taxon>Eukaryota</taxon>
        <taxon>Sar</taxon>
        <taxon>Alveolata</taxon>
        <taxon>Dinophyceae</taxon>
        <taxon>Suessiales</taxon>
        <taxon>Symbiodiniaceae</taxon>
        <taxon>Durusdinium</taxon>
    </lineage>
</organism>
<keyword evidence="3" id="KW-1185">Reference proteome</keyword>
<dbReference type="Proteomes" id="UP001642464">
    <property type="component" value="Unassembled WGS sequence"/>
</dbReference>
<feature type="compositionally biased region" description="Polar residues" evidence="1">
    <location>
        <begin position="21"/>
        <end position="31"/>
    </location>
</feature>
<feature type="compositionally biased region" description="Basic and acidic residues" evidence="1">
    <location>
        <begin position="1"/>
        <end position="19"/>
    </location>
</feature>
<gene>
    <name evidence="2" type="ORF">SCF082_LOCUS28666</name>
</gene>
<name>A0ABP0MLN1_9DINO</name>
<evidence type="ECO:0000313" key="2">
    <source>
        <dbReference type="EMBL" id="CAK9052395.1"/>
    </source>
</evidence>